<dbReference type="InterPro" id="IPR027417">
    <property type="entry name" value="P-loop_NTPase"/>
</dbReference>
<keyword evidence="1 4" id="KW-0808">Transferase</keyword>
<dbReference type="GO" id="GO:0019205">
    <property type="term" value="F:nucleobase-containing compound kinase activity"/>
    <property type="evidence" value="ECO:0007669"/>
    <property type="project" value="InterPro"/>
</dbReference>
<name>A0A672GUF0_SALFA</name>
<keyword evidence="3 4" id="KW-0418">Kinase</keyword>
<protein>
    <submittedName>
        <fullName evidence="5">Uncharacterized protein</fullName>
    </submittedName>
</protein>
<dbReference type="Gene3D" id="3.40.50.300">
    <property type="entry name" value="P-loop containing nucleotide triphosphate hydrolases"/>
    <property type="match status" value="1"/>
</dbReference>
<dbReference type="PROSITE" id="PS00113">
    <property type="entry name" value="ADENYLATE_KINASE"/>
    <property type="match status" value="1"/>
</dbReference>
<reference evidence="5" key="2">
    <citation type="submission" date="2025-08" db="UniProtKB">
        <authorList>
            <consortium name="Ensembl"/>
        </authorList>
    </citation>
    <scope>IDENTIFICATION</scope>
</reference>
<proteinExistence type="inferred from homology"/>
<reference evidence="5" key="3">
    <citation type="submission" date="2025-09" db="UniProtKB">
        <authorList>
            <consortium name="Ensembl"/>
        </authorList>
    </citation>
    <scope>IDENTIFICATION</scope>
</reference>
<organism evidence="5 6">
    <name type="scientific">Salarias fasciatus</name>
    <name type="common">Jewelled blenny</name>
    <name type="synonym">Blennius fasciatus</name>
    <dbReference type="NCBI Taxonomy" id="181472"/>
    <lineage>
        <taxon>Eukaryota</taxon>
        <taxon>Metazoa</taxon>
        <taxon>Chordata</taxon>
        <taxon>Craniata</taxon>
        <taxon>Vertebrata</taxon>
        <taxon>Euteleostomi</taxon>
        <taxon>Actinopterygii</taxon>
        <taxon>Neopterygii</taxon>
        <taxon>Teleostei</taxon>
        <taxon>Neoteleostei</taxon>
        <taxon>Acanthomorphata</taxon>
        <taxon>Ovalentaria</taxon>
        <taxon>Blenniimorphae</taxon>
        <taxon>Blenniiformes</taxon>
        <taxon>Blennioidei</taxon>
        <taxon>Blenniidae</taxon>
        <taxon>Salariinae</taxon>
        <taxon>Salarias</taxon>
    </lineage>
</organism>
<dbReference type="InterPro" id="IPR000850">
    <property type="entry name" value="Adenylat/UMP-CMP_kin"/>
</dbReference>
<dbReference type="AlphaFoldDB" id="A0A672GUF0"/>
<dbReference type="GO" id="GO:0005524">
    <property type="term" value="F:ATP binding"/>
    <property type="evidence" value="ECO:0007669"/>
    <property type="project" value="InterPro"/>
</dbReference>
<comment type="similarity">
    <text evidence="4">Belongs to the adenylate kinase family.</text>
</comment>
<sequence length="219" mass="23548">MVQVRESGPGTGASGVLRLCCVSSPGGPGSGKGGQAARLGPALGLDSVSLDDLLRTRLLGGTSPSRRWELVSRLMSHGELGPQDTVSELRGRLAAQQGVRGFVVDGFPRDVHQALSFQEQVGRPDLVLLLLCSDQTLRCRLQRRAATLGLLGDGGHALQRCLDTFHRDIVSIVRYYNQLHLLTQVQPLRTVVSEQVLTSLRLVKVTVATNADRTGYCGN</sequence>
<accession>A0A672GUF0</accession>
<dbReference type="InterPro" id="IPR033690">
    <property type="entry name" value="Adenylat_kinase_CS"/>
</dbReference>
<dbReference type="GO" id="GO:0006139">
    <property type="term" value="P:nucleobase-containing compound metabolic process"/>
    <property type="evidence" value="ECO:0007669"/>
    <property type="project" value="InterPro"/>
</dbReference>
<keyword evidence="6" id="KW-1185">Reference proteome</keyword>
<evidence type="ECO:0000313" key="5">
    <source>
        <dbReference type="Ensembl" id="ENSSFAP00005022318.1"/>
    </source>
</evidence>
<evidence type="ECO:0000256" key="2">
    <source>
        <dbReference type="ARBA" id="ARBA00022741"/>
    </source>
</evidence>
<dbReference type="PANTHER" id="PTHR23359">
    <property type="entry name" value="NUCLEOTIDE KINASE"/>
    <property type="match status" value="1"/>
</dbReference>
<dbReference type="InParanoid" id="A0A672GUF0"/>
<dbReference type="Ensembl" id="ENSSFAT00005023246.1">
    <property type="protein sequence ID" value="ENSSFAP00005022318.1"/>
    <property type="gene ID" value="ENSSFAG00005011576.1"/>
</dbReference>
<keyword evidence="2" id="KW-0547">Nucleotide-binding</keyword>
<dbReference type="Pfam" id="PF00406">
    <property type="entry name" value="ADK"/>
    <property type="match status" value="1"/>
</dbReference>
<dbReference type="SUPFAM" id="SSF52540">
    <property type="entry name" value="P-loop containing nucleoside triphosphate hydrolases"/>
    <property type="match status" value="1"/>
</dbReference>
<dbReference type="OMA" id="NCVRPVD"/>
<evidence type="ECO:0000256" key="1">
    <source>
        <dbReference type="ARBA" id="ARBA00022679"/>
    </source>
</evidence>
<evidence type="ECO:0000256" key="3">
    <source>
        <dbReference type="ARBA" id="ARBA00022777"/>
    </source>
</evidence>
<dbReference type="PRINTS" id="PR00094">
    <property type="entry name" value="ADENYLTKNASE"/>
</dbReference>
<reference evidence="5" key="1">
    <citation type="submission" date="2019-06" db="EMBL/GenBank/DDBJ databases">
        <authorList>
            <consortium name="Wellcome Sanger Institute Data Sharing"/>
        </authorList>
    </citation>
    <scope>NUCLEOTIDE SEQUENCE [LARGE SCALE GENOMIC DNA]</scope>
</reference>
<dbReference type="Proteomes" id="UP000472267">
    <property type="component" value="Chromosome 12"/>
</dbReference>
<evidence type="ECO:0000256" key="4">
    <source>
        <dbReference type="RuleBase" id="RU003330"/>
    </source>
</evidence>
<evidence type="ECO:0000313" key="6">
    <source>
        <dbReference type="Proteomes" id="UP000472267"/>
    </source>
</evidence>